<comment type="caution">
    <text evidence="1">The sequence shown here is derived from an EMBL/GenBank/DDBJ whole genome shotgun (WGS) entry which is preliminary data.</text>
</comment>
<name>A0ACC2KUT1_PERAE</name>
<sequence>MSRCFPYPPPGYEARERPELELLRREREKAKERKQRKKEKRERKEKSRDYGKQEEKKHSIEDRGKDRQSKADQTREDDKKRKLKEAEQVEKSNITEEHGQPASTQGFCGSSDRTQSSAKRRKHDIGAYAGHNQGSSYKCNALESGNLRMEAQRGDLLDNWKPLELQIENPDFDYEDWLQEKKQKREQGCKNCTVGDNSIFWTSCYFPATEMLALPYVVPY</sequence>
<dbReference type="EMBL" id="CM056819">
    <property type="protein sequence ID" value="KAJ8624748.1"/>
    <property type="molecule type" value="Genomic_DNA"/>
</dbReference>
<evidence type="ECO:0000313" key="2">
    <source>
        <dbReference type="Proteomes" id="UP001234297"/>
    </source>
</evidence>
<reference evidence="1 2" key="1">
    <citation type="journal article" date="2022" name="Hortic Res">
        <title>A haplotype resolved chromosomal level avocado genome allows analysis of novel avocado genes.</title>
        <authorList>
            <person name="Nath O."/>
            <person name="Fletcher S.J."/>
            <person name="Hayward A."/>
            <person name="Shaw L.M."/>
            <person name="Masouleh A.K."/>
            <person name="Furtado A."/>
            <person name="Henry R.J."/>
            <person name="Mitter N."/>
        </authorList>
    </citation>
    <scope>NUCLEOTIDE SEQUENCE [LARGE SCALE GENOMIC DNA]</scope>
    <source>
        <strain evidence="2">cv. Hass</strain>
    </source>
</reference>
<organism evidence="1 2">
    <name type="scientific">Persea americana</name>
    <name type="common">Avocado</name>
    <dbReference type="NCBI Taxonomy" id="3435"/>
    <lineage>
        <taxon>Eukaryota</taxon>
        <taxon>Viridiplantae</taxon>
        <taxon>Streptophyta</taxon>
        <taxon>Embryophyta</taxon>
        <taxon>Tracheophyta</taxon>
        <taxon>Spermatophyta</taxon>
        <taxon>Magnoliopsida</taxon>
        <taxon>Magnoliidae</taxon>
        <taxon>Laurales</taxon>
        <taxon>Lauraceae</taxon>
        <taxon>Persea</taxon>
    </lineage>
</organism>
<protein>
    <submittedName>
        <fullName evidence="1">Uncharacterized protein</fullName>
    </submittedName>
</protein>
<evidence type="ECO:0000313" key="1">
    <source>
        <dbReference type="EMBL" id="KAJ8624748.1"/>
    </source>
</evidence>
<gene>
    <name evidence="1" type="ORF">MRB53_033278</name>
</gene>
<dbReference type="Proteomes" id="UP001234297">
    <property type="component" value="Chromosome 11"/>
</dbReference>
<proteinExistence type="predicted"/>
<accession>A0ACC2KUT1</accession>
<keyword evidence="2" id="KW-1185">Reference proteome</keyword>